<dbReference type="Proteomes" id="UP000249605">
    <property type="component" value="Plasmid unnamed1"/>
</dbReference>
<keyword evidence="1" id="KW-0614">Plasmid</keyword>
<geneLocation type="plasmid" evidence="1 2">
    <name>unnamed1</name>
</geneLocation>
<evidence type="ECO:0000313" key="1">
    <source>
        <dbReference type="EMBL" id="AWU95641.1"/>
    </source>
</evidence>
<reference evidence="1 2" key="1">
    <citation type="submission" date="2018-06" db="EMBL/GenBank/DDBJ databases">
        <title>Complete genome sequencing of Azospirillum sp. M2T2B2.</title>
        <authorList>
            <person name="Heo J."/>
            <person name="Kim S.-J."/>
            <person name="Kwon S.-W."/>
            <person name="Anandham R."/>
        </authorList>
    </citation>
    <scope>NUCLEOTIDE SEQUENCE [LARGE SCALE GENOMIC DNA]</scope>
    <source>
        <strain evidence="1 2">M2T2B2</strain>
        <plasmid evidence="1 2">unnamed1</plasmid>
    </source>
</reference>
<gene>
    <name evidence="1" type="ORF">DM194_15190</name>
</gene>
<keyword evidence="2" id="KW-1185">Reference proteome</keyword>
<dbReference type="EMBL" id="CP029830">
    <property type="protein sequence ID" value="AWU95641.1"/>
    <property type="molecule type" value="Genomic_DNA"/>
</dbReference>
<name>A0A2U9S9J7_9PROT</name>
<proteinExistence type="predicted"/>
<evidence type="ECO:0000313" key="2">
    <source>
        <dbReference type="Proteomes" id="UP000249605"/>
    </source>
</evidence>
<dbReference type="KEGG" id="azm:DM194_15190"/>
<protein>
    <submittedName>
        <fullName evidence="1">Uncharacterized protein</fullName>
    </submittedName>
</protein>
<sequence length="91" mass="10064">MRHRHLDIPGDCYSPAAIHSILERGGASDIKALLRALHDDPFSETAMAAERVAKESEVYGYPALILKCLGEWRRHYERSGGQADDSDIGKA</sequence>
<dbReference type="RefSeq" id="WP_111068400.1">
    <property type="nucleotide sequence ID" value="NZ_CP029830.1"/>
</dbReference>
<accession>A0A2U9S9J7</accession>
<organism evidence="1 2">
    <name type="scientific">Azospirillum ramasamyi</name>
    <dbReference type="NCBI Taxonomy" id="682998"/>
    <lineage>
        <taxon>Bacteria</taxon>
        <taxon>Pseudomonadati</taxon>
        <taxon>Pseudomonadota</taxon>
        <taxon>Alphaproteobacteria</taxon>
        <taxon>Rhodospirillales</taxon>
        <taxon>Azospirillaceae</taxon>
        <taxon>Azospirillum</taxon>
    </lineage>
</organism>
<dbReference type="AlphaFoldDB" id="A0A2U9S9J7"/>